<feature type="compositionally biased region" description="Low complexity" evidence="1">
    <location>
        <begin position="84"/>
        <end position="120"/>
    </location>
</feature>
<feature type="compositionally biased region" description="Basic and acidic residues" evidence="1">
    <location>
        <begin position="337"/>
        <end position="347"/>
    </location>
</feature>
<dbReference type="PANTHER" id="PTHR37393">
    <property type="entry name" value="AT-RICH INTERACTIVE DOMAIN-CONTAINING PROTEIN 1A-LIKE"/>
    <property type="match status" value="1"/>
</dbReference>
<feature type="compositionally biased region" description="Polar residues" evidence="1">
    <location>
        <begin position="464"/>
        <end position="478"/>
    </location>
</feature>
<organism evidence="2 3">
    <name type="scientific">Ceratopteris richardii</name>
    <name type="common">Triangle waterfern</name>
    <dbReference type="NCBI Taxonomy" id="49495"/>
    <lineage>
        <taxon>Eukaryota</taxon>
        <taxon>Viridiplantae</taxon>
        <taxon>Streptophyta</taxon>
        <taxon>Embryophyta</taxon>
        <taxon>Tracheophyta</taxon>
        <taxon>Polypodiopsida</taxon>
        <taxon>Polypodiidae</taxon>
        <taxon>Polypodiales</taxon>
        <taxon>Pteridineae</taxon>
        <taxon>Pteridaceae</taxon>
        <taxon>Parkerioideae</taxon>
        <taxon>Ceratopteris</taxon>
    </lineage>
</organism>
<feature type="region of interest" description="Disordered" evidence="1">
    <location>
        <begin position="887"/>
        <end position="948"/>
    </location>
</feature>
<gene>
    <name evidence="2" type="ORF">KP509_08G054400</name>
</gene>
<feature type="compositionally biased region" description="Basic and acidic residues" evidence="1">
    <location>
        <begin position="386"/>
        <end position="396"/>
    </location>
</feature>
<accession>A0A8T2UA12</accession>
<dbReference type="PANTHER" id="PTHR37393:SF1">
    <property type="entry name" value="AT-RICH INTERACTIVE DOMAIN-CONTAINING PROTEIN 1A-LIKE"/>
    <property type="match status" value="1"/>
</dbReference>
<feature type="region of interest" description="Disordered" evidence="1">
    <location>
        <begin position="753"/>
        <end position="793"/>
    </location>
</feature>
<feature type="compositionally biased region" description="Basic and acidic residues" evidence="1">
    <location>
        <begin position="999"/>
        <end position="1018"/>
    </location>
</feature>
<feature type="region of interest" description="Disordered" evidence="1">
    <location>
        <begin position="1"/>
        <end position="127"/>
    </location>
</feature>
<feature type="compositionally biased region" description="Polar residues" evidence="1">
    <location>
        <begin position="231"/>
        <end position="251"/>
    </location>
</feature>
<dbReference type="EMBL" id="CM035413">
    <property type="protein sequence ID" value="KAH7431540.1"/>
    <property type="molecule type" value="Genomic_DNA"/>
</dbReference>
<dbReference type="Proteomes" id="UP000825935">
    <property type="component" value="Chromosome 8"/>
</dbReference>
<feature type="region of interest" description="Disordered" evidence="1">
    <location>
        <begin position="999"/>
        <end position="1092"/>
    </location>
</feature>
<evidence type="ECO:0000256" key="1">
    <source>
        <dbReference type="SAM" id="MobiDB-lite"/>
    </source>
</evidence>
<reference evidence="2" key="1">
    <citation type="submission" date="2021-08" db="EMBL/GenBank/DDBJ databases">
        <title>WGS assembly of Ceratopteris richardii.</title>
        <authorList>
            <person name="Marchant D.B."/>
            <person name="Chen G."/>
            <person name="Jenkins J."/>
            <person name="Shu S."/>
            <person name="Leebens-Mack J."/>
            <person name="Grimwood J."/>
            <person name="Schmutz J."/>
            <person name="Soltis P."/>
            <person name="Soltis D."/>
            <person name="Chen Z.-H."/>
        </authorList>
    </citation>
    <scope>NUCLEOTIDE SEQUENCE</scope>
    <source>
        <strain evidence="2">Whitten #5841</strain>
        <tissue evidence="2">Leaf</tissue>
    </source>
</reference>
<sequence length="1312" mass="144890">MHPQQMHPQQMHPQQMHPQQVHPQQVHPQQAHSMPVQHQHYQPQPHAHIQQSHQQIPPFHQQHQQQLQSHPPQVLQAHPMQSSHQAHLQQQAHPQHFPAQQPYPQHVFPQQSQPQHSQAQLTAQHAAPPQVMLPPQQTQQPSPWEHSQQHLPAGWVQEGHPNMMQGAAGHDSTPQYGQLHQQPQHQWQGKPAGHAVHSVQSHGLPQPMQARPHVHLQVSSQNMRPGVMQGPASQTAAHVAPSSVQGIQTPKQGPVAPSIGTSGPPRNQQVQHAQPAQGSEAQEKIPSTVPHTQPAPQGQADAKNIQDVNDVDFVENLKPPGTNSSDNADQPAAITSEKGENQSEEKMNLQSPQHGDVKSAPVTELKDSNVSDGEQEPPGDKALQPESKEEKPEIKEGSTQQAPVTQSSTKSAQGQSPTSGSKALQNASAAHQESTPAQASQSPHVAQMSNASQMQQKEVLPLLQQKQPSVQIQNTPLLQRSPLPPAGRGSHTSTQPSPVLVQGGPTPVIQQKMPQMNALPHFQHHPSPLQSLMPRPGMHPSGQRRVMEPQLPHVQEPLLPALPQMAGTPRLQVPAQSQPVTNPFFPGSNQPLQGAPRPPPAEPMFGVPQPMGARPGMYHEQRPPFSGQTQQLHGFSQGLSRDQPANWRPGGLSSIFKEPQSPTHVSSPLTPPLLMGGPQRGYPEFSNQYYMPPPPQAEAARPMSVDQNRHLMEQIAAFENETKSGKSFESDKYGAGPDESYLLEAQKRFNQRPGFRPELPPQHSGFLERSPPRPLDLGPRFPPTGPTEMPPRGPPHLPLEMEIRARTGISTDTPSDRELFPRSSFLPDAAGGREYSSDFGLSSRKVSEFRGHHSTLDAIGLRSGIPSDAQLHLKYPPDPFLRARSPEFGPRSSGLPDIGTHRTPPRPPFSLESESRSKFHMDMDSRPPFQVDMEPRPKLGDIDSRPSMLLDNEGRYKLPSDTEFSRPSFHLDSFRPRFTPDIECPGLHVDVDQRTKFTMDGESRPRFDSEMDSRRNFDFRSGSSFEDRSRIGFPSEVGLPGRIPHSDMMSGRQEGSGISADFLGPRGDSIRSRADSISSIRSPGRESLPLPPYRRDAFGSGWREPASLPSHFESLHGGPPLHSGPDFGRDAFRFEDPRFKGLDAHPGHPLHDPINQIRQFQSAERGHFKGGPGPGPGFPHGFAGQRPPIGSMNGGPQFKPAPFTEDLDSSDFGRKRKQAGSSGWCRICHIDCYTVQGLEEHSKSEDHQKKTLDLVMSIKQDSAKKLKHSLDDKVRMWSIKDRQLVVWLDVCEMITAACLCTRSVLNWTKKSS</sequence>
<dbReference type="EMBL" id="CM035413">
    <property type="protein sequence ID" value="KAH7431537.1"/>
    <property type="molecule type" value="Genomic_DNA"/>
</dbReference>
<feature type="region of interest" description="Disordered" evidence="1">
    <location>
        <begin position="156"/>
        <end position="207"/>
    </location>
</feature>
<dbReference type="EMBL" id="CM035413">
    <property type="protein sequence ID" value="KAH7431538.1"/>
    <property type="molecule type" value="Genomic_DNA"/>
</dbReference>
<feature type="compositionally biased region" description="Polar residues" evidence="1">
    <location>
        <begin position="259"/>
        <end position="280"/>
    </location>
</feature>
<feature type="compositionally biased region" description="Low complexity" evidence="1">
    <location>
        <begin position="174"/>
        <end position="189"/>
    </location>
</feature>
<feature type="compositionally biased region" description="Low complexity" evidence="1">
    <location>
        <begin position="1"/>
        <end position="76"/>
    </location>
</feature>
<evidence type="ECO:0000313" key="3">
    <source>
        <dbReference type="Proteomes" id="UP000825935"/>
    </source>
</evidence>
<feature type="compositionally biased region" description="Polar residues" evidence="1">
    <location>
        <begin position="397"/>
        <end position="456"/>
    </location>
</feature>
<feature type="compositionally biased region" description="Basic and acidic residues" evidence="1">
    <location>
        <begin position="933"/>
        <end position="944"/>
    </location>
</feature>
<comment type="caution">
    <text evidence="2">The sequence shown here is derived from an EMBL/GenBank/DDBJ whole genome shotgun (WGS) entry which is preliminary data.</text>
</comment>
<feature type="region of interest" description="Disordered" evidence="1">
    <location>
        <begin position="223"/>
        <end position="508"/>
    </location>
</feature>
<dbReference type="OMA" id="FRMGEHP"/>
<feature type="compositionally biased region" description="Basic and acidic residues" evidence="1">
    <location>
        <begin position="913"/>
        <end position="925"/>
    </location>
</feature>
<proteinExistence type="predicted"/>
<dbReference type="OrthoDB" id="9049620at2759"/>
<evidence type="ECO:0000313" key="2">
    <source>
        <dbReference type="EMBL" id="KAH7431538.1"/>
    </source>
</evidence>
<protein>
    <submittedName>
        <fullName evidence="2">Uncharacterized protein</fullName>
    </submittedName>
</protein>
<keyword evidence="3" id="KW-1185">Reference proteome</keyword>
<name>A0A8T2UA12_CERRI</name>
<feature type="compositionally biased region" description="Pro residues" evidence="1">
    <location>
        <begin position="780"/>
        <end position="793"/>
    </location>
</feature>